<keyword evidence="2" id="KW-0560">Oxidoreductase</keyword>
<dbReference type="InterPro" id="IPR051122">
    <property type="entry name" value="SDR_DHRS6-like"/>
</dbReference>
<gene>
    <name evidence="3" type="ORF">H0H10_30205</name>
</gene>
<protein>
    <submittedName>
        <fullName evidence="3">SDR family oxidoreductase</fullName>
    </submittedName>
</protein>
<dbReference type="Pfam" id="PF13561">
    <property type="entry name" value="adh_short_C2"/>
    <property type="match status" value="1"/>
</dbReference>
<evidence type="ECO:0000313" key="4">
    <source>
        <dbReference type="Proteomes" id="UP000621210"/>
    </source>
</evidence>
<dbReference type="PANTHER" id="PTHR43477">
    <property type="entry name" value="DIHYDROANTICAPSIN 7-DEHYDROGENASE"/>
    <property type="match status" value="1"/>
</dbReference>
<accession>A0A926LB39</accession>
<evidence type="ECO:0000256" key="2">
    <source>
        <dbReference type="ARBA" id="ARBA00023002"/>
    </source>
</evidence>
<sequence length="276" mass="29009">MRNRLRDRWCLVLGASSGMGRATALALAEQGAHVAGVHFDRADGVQAARELECTLRSQGVRAHLFNVNAASDRGRTRLVPALAELTGGRPLRTVLHSLAFGSLVPFLPTDDTKQALTRAQLEMTLDVMAHSLVYWTQDLLAAGLVAEGTRIFAMTSAGTSQVLPSYGAVSAAKAALESHVRQLACELAPHGASVNALRAGVTVTPSLLRIPGHEEFVGDSAAGNPHGRLTIPEDVAEAVVLLSNAPSSWLTGNTIGVDGAELVAAGATWSRREATR</sequence>
<dbReference type="PRINTS" id="PR00081">
    <property type="entry name" value="GDHRDH"/>
</dbReference>
<comment type="caution">
    <text evidence="3">The sequence shown here is derived from an EMBL/GenBank/DDBJ whole genome shotgun (WGS) entry which is preliminary data.</text>
</comment>
<reference evidence="3" key="2">
    <citation type="submission" date="2020-09" db="EMBL/GenBank/DDBJ databases">
        <authorList>
            <person name="Luo X."/>
        </authorList>
    </citation>
    <scope>NUCLEOTIDE SEQUENCE</scope>
    <source>
        <strain evidence="3">TRM S81-3</strain>
    </source>
</reference>
<dbReference type="CDD" id="cd05233">
    <property type="entry name" value="SDR_c"/>
    <property type="match status" value="1"/>
</dbReference>
<dbReference type="Proteomes" id="UP000621210">
    <property type="component" value="Unassembled WGS sequence"/>
</dbReference>
<dbReference type="GO" id="GO:0016491">
    <property type="term" value="F:oxidoreductase activity"/>
    <property type="evidence" value="ECO:0007669"/>
    <property type="project" value="UniProtKB-KW"/>
</dbReference>
<proteinExistence type="inferred from homology"/>
<dbReference type="PANTHER" id="PTHR43477:SF1">
    <property type="entry name" value="DIHYDROANTICAPSIN 7-DEHYDROGENASE"/>
    <property type="match status" value="1"/>
</dbReference>
<keyword evidence="4" id="KW-1185">Reference proteome</keyword>
<dbReference type="InterPro" id="IPR002347">
    <property type="entry name" value="SDR_fam"/>
</dbReference>
<dbReference type="SUPFAM" id="SSF51735">
    <property type="entry name" value="NAD(P)-binding Rossmann-fold domains"/>
    <property type="match status" value="1"/>
</dbReference>
<dbReference type="Gene3D" id="3.40.50.720">
    <property type="entry name" value="NAD(P)-binding Rossmann-like Domain"/>
    <property type="match status" value="2"/>
</dbReference>
<evidence type="ECO:0000313" key="3">
    <source>
        <dbReference type="EMBL" id="MBD0423387.1"/>
    </source>
</evidence>
<dbReference type="AlphaFoldDB" id="A0A926LB39"/>
<organism evidence="3 4">
    <name type="scientific">Streptomyces griseicoloratus</name>
    <dbReference type="NCBI Taxonomy" id="2752516"/>
    <lineage>
        <taxon>Bacteria</taxon>
        <taxon>Bacillati</taxon>
        <taxon>Actinomycetota</taxon>
        <taxon>Actinomycetes</taxon>
        <taxon>Kitasatosporales</taxon>
        <taxon>Streptomycetaceae</taxon>
        <taxon>Streptomyces</taxon>
    </lineage>
</organism>
<reference evidence="3" key="1">
    <citation type="submission" date="2020-09" db="EMBL/GenBank/DDBJ databases">
        <title>Streptomyces grisecoloratus sp. nov., isolated from cotton soil.</title>
        <authorList>
            <person name="Xing L."/>
        </authorList>
    </citation>
    <scope>NUCLEOTIDE SEQUENCE</scope>
    <source>
        <strain evidence="3">TRM S81-3</strain>
    </source>
</reference>
<dbReference type="RefSeq" id="WP_188184322.1">
    <property type="nucleotide sequence ID" value="NZ_JACVQF010000222.1"/>
</dbReference>
<name>A0A926LB39_9ACTN</name>
<dbReference type="EMBL" id="JACVQF010000222">
    <property type="protein sequence ID" value="MBD0423387.1"/>
    <property type="molecule type" value="Genomic_DNA"/>
</dbReference>
<dbReference type="InterPro" id="IPR036291">
    <property type="entry name" value="NAD(P)-bd_dom_sf"/>
</dbReference>
<evidence type="ECO:0000256" key="1">
    <source>
        <dbReference type="ARBA" id="ARBA00006484"/>
    </source>
</evidence>
<comment type="similarity">
    <text evidence="1">Belongs to the short-chain dehydrogenases/reductases (SDR) family.</text>
</comment>